<accession>A0ABT3B1B1</accession>
<keyword evidence="2" id="KW-1185">Reference proteome</keyword>
<reference evidence="1 2" key="1">
    <citation type="submission" date="2022-10" db="EMBL/GenBank/DDBJ databases">
        <title>Identification of biosynthetic pathway for the production of the potent trypsin inhibitor radiosumin.</title>
        <authorList>
            <person name="Fewer D.P."/>
            <person name="Delbaje E."/>
            <person name="Ouyang X."/>
            <person name="Agostino P.D."/>
            <person name="Wahlsten M."/>
            <person name="Jokela J."/>
            <person name="Permi P."/>
            <person name="Haapaniemi E."/>
            <person name="Koistinen H."/>
        </authorList>
    </citation>
    <scope>NUCLEOTIDE SEQUENCE [LARGE SCALE GENOMIC DNA]</scope>
    <source>
        <strain evidence="1 2">NIES-515</strain>
    </source>
</reference>
<dbReference type="Proteomes" id="UP001526143">
    <property type="component" value="Unassembled WGS sequence"/>
</dbReference>
<proteinExistence type="predicted"/>
<dbReference type="EMBL" id="JAOWRF010000211">
    <property type="protein sequence ID" value="MCV3214674.1"/>
    <property type="molecule type" value="Genomic_DNA"/>
</dbReference>
<comment type="caution">
    <text evidence="1">The sequence shown here is derived from an EMBL/GenBank/DDBJ whole genome shotgun (WGS) entry which is preliminary data.</text>
</comment>
<evidence type="ECO:0000313" key="2">
    <source>
        <dbReference type="Proteomes" id="UP001526143"/>
    </source>
</evidence>
<dbReference type="RefSeq" id="WP_263746251.1">
    <property type="nucleotide sequence ID" value="NZ_JAOWRF010000211.1"/>
</dbReference>
<protein>
    <submittedName>
        <fullName evidence="1">Uncharacterized protein</fullName>
    </submittedName>
</protein>
<name>A0ABT3B1B1_9CYAN</name>
<evidence type="ECO:0000313" key="1">
    <source>
        <dbReference type="EMBL" id="MCV3214674.1"/>
    </source>
</evidence>
<sequence length="67" mass="7245">MSTYNLLTLGIAGGLVPCASALVLLRACDRAPSHDLWFNVGQCLQFWVCSSILLMLRTSGFQPGDES</sequence>
<organism evidence="1 2">
    <name type="scientific">Plectonema radiosum NIES-515</name>
    <dbReference type="NCBI Taxonomy" id="2986073"/>
    <lineage>
        <taxon>Bacteria</taxon>
        <taxon>Bacillati</taxon>
        <taxon>Cyanobacteriota</taxon>
        <taxon>Cyanophyceae</taxon>
        <taxon>Oscillatoriophycideae</taxon>
        <taxon>Oscillatoriales</taxon>
        <taxon>Microcoleaceae</taxon>
        <taxon>Plectonema</taxon>
    </lineage>
</organism>
<gene>
    <name evidence="1" type="ORF">OGM63_14310</name>
</gene>